<organism evidence="1 2">
    <name type="scientific">Kluyveromyces marxianus</name>
    <name type="common">Yeast</name>
    <name type="synonym">Candida kefyr</name>
    <dbReference type="NCBI Taxonomy" id="4911"/>
    <lineage>
        <taxon>Eukaryota</taxon>
        <taxon>Fungi</taxon>
        <taxon>Dikarya</taxon>
        <taxon>Ascomycota</taxon>
        <taxon>Saccharomycotina</taxon>
        <taxon>Saccharomycetes</taxon>
        <taxon>Saccharomycetales</taxon>
        <taxon>Saccharomycetaceae</taxon>
        <taxon>Kluyveromyces</taxon>
    </lineage>
</organism>
<dbReference type="PANTHER" id="PTHR28037:SF1">
    <property type="entry name" value="ALCOHOL O-ACETYLTRANSFERASE 1-RELATED"/>
    <property type="match status" value="1"/>
</dbReference>
<sequence>MRELFVLERYYWESSNNRLQQGFILSITLNKPIPDDVLTEAIRLTGLDYPWIFQNIKVKDAQGPDRIEPIKKRLVTEDLIKHVDNDEPNHILETLRLETTDDNCAWVVLVKENRFTLFLNHTFFDGMSAYNLWSSIIKYANQGVRSSDGLIYDGNGQNILSRHAYEEVEMKLMDKISAKIAPYWIQYVAPSIAKIFPSHLFSIPGFNLQEVLLDKNGNIRQDQKRLKWTIPPTQLKEILAEVRARNLTLTVWICAKLAYQLTKIKSSTKGSTIKLAIPMSMRPFLIEKLGKDPKDIATGNYVSAAYCTLSLDKYGSELWTIADEINKSLQKAKEDPVANINYVKLLDEVDLTKFIKEKYKTTSSPCTLELSNLGMLDPSSPDDEYQLLDAEFQQPMLTSSILCCSSISTRLGGLTVNFSYPIELDKIITPAFEELVNPRN</sequence>
<dbReference type="Pfam" id="PF07247">
    <property type="entry name" value="AATase"/>
    <property type="match status" value="1"/>
</dbReference>
<dbReference type="EMBL" id="CP015060">
    <property type="protein sequence ID" value="QGN17853.1"/>
    <property type="molecule type" value="Genomic_DNA"/>
</dbReference>
<dbReference type="PANTHER" id="PTHR28037">
    <property type="entry name" value="ALCOHOL O-ACETYLTRANSFERASE 1-RELATED"/>
    <property type="match status" value="1"/>
</dbReference>
<dbReference type="Proteomes" id="UP000422736">
    <property type="component" value="Chromosome 8"/>
</dbReference>
<dbReference type="InterPro" id="IPR010828">
    <property type="entry name" value="Atf2/Sli1-like"/>
</dbReference>
<evidence type="ECO:0000313" key="1">
    <source>
        <dbReference type="EMBL" id="QGN17853.1"/>
    </source>
</evidence>
<proteinExistence type="predicted"/>
<dbReference type="SUPFAM" id="SSF52777">
    <property type="entry name" value="CoA-dependent acyltransferases"/>
    <property type="match status" value="1"/>
</dbReference>
<keyword evidence="2" id="KW-1185">Reference proteome</keyword>
<gene>
    <name evidence="1" type="primary">SLI1</name>
    <name evidence="1" type="ORF">FIM1_5062</name>
</gene>
<dbReference type="Gene3D" id="3.30.559.10">
    <property type="entry name" value="Chloramphenicol acetyltransferase-like domain"/>
    <property type="match status" value="1"/>
</dbReference>
<dbReference type="InterPro" id="IPR023213">
    <property type="entry name" value="CAT-like_dom_sf"/>
</dbReference>
<dbReference type="InterPro" id="IPR052058">
    <property type="entry name" value="Alcohol_O-acetyltransferase"/>
</dbReference>
<reference evidence="1 2" key="1">
    <citation type="submission" date="2016-03" db="EMBL/GenBank/DDBJ databases">
        <title>How can Kluyveromyces marxianus grow so fast - potential evolutionary course in Saccharomyces Complex revealed by comparative genomics.</title>
        <authorList>
            <person name="Mo W."/>
            <person name="Lu W."/>
            <person name="Yang X."/>
            <person name="Qi J."/>
            <person name="Lv H."/>
        </authorList>
    </citation>
    <scope>NUCLEOTIDE SEQUENCE [LARGE SCALE GENOMIC DNA]</scope>
    <source>
        <strain evidence="1 2">FIM1</strain>
    </source>
</reference>
<evidence type="ECO:0000313" key="2">
    <source>
        <dbReference type="Proteomes" id="UP000422736"/>
    </source>
</evidence>
<name>A0ABX6F025_KLUMA</name>
<accession>A0ABX6F025</accession>
<protein>
    <submittedName>
        <fullName evidence="1">N-acetyltransferase SLI1</fullName>
    </submittedName>
</protein>